<proteinExistence type="predicted"/>
<name>A0A0B7BXT1_9EUPU</name>
<reference evidence="1" key="1">
    <citation type="submission" date="2014-12" db="EMBL/GenBank/DDBJ databases">
        <title>Insight into the proteome of Arion vulgaris.</title>
        <authorList>
            <person name="Aradska J."/>
            <person name="Bulat T."/>
            <person name="Smidak R."/>
            <person name="Sarate P."/>
            <person name="Gangsoo J."/>
            <person name="Sialana F."/>
            <person name="Bilban M."/>
            <person name="Lubec G."/>
        </authorList>
    </citation>
    <scope>NUCLEOTIDE SEQUENCE</scope>
    <source>
        <tissue evidence="1">Skin</tissue>
    </source>
</reference>
<dbReference type="AlphaFoldDB" id="A0A0B7BXT1"/>
<feature type="non-terminal residue" evidence="1">
    <location>
        <position position="93"/>
    </location>
</feature>
<evidence type="ECO:0000313" key="1">
    <source>
        <dbReference type="EMBL" id="CEK97747.1"/>
    </source>
</evidence>
<organism evidence="1">
    <name type="scientific">Arion vulgaris</name>
    <dbReference type="NCBI Taxonomy" id="1028688"/>
    <lineage>
        <taxon>Eukaryota</taxon>
        <taxon>Metazoa</taxon>
        <taxon>Spiralia</taxon>
        <taxon>Lophotrochozoa</taxon>
        <taxon>Mollusca</taxon>
        <taxon>Gastropoda</taxon>
        <taxon>Heterobranchia</taxon>
        <taxon>Euthyneura</taxon>
        <taxon>Panpulmonata</taxon>
        <taxon>Eupulmonata</taxon>
        <taxon>Stylommatophora</taxon>
        <taxon>Helicina</taxon>
        <taxon>Arionoidea</taxon>
        <taxon>Arionidae</taxon>
        <taxon>Arion</taxon>
    </lineage>
</organism>
<accession>A0A0B7BXT1</accession>
<protein>
    <submittedName>
        <fullName evidence="1">Uncharacterized protein</fullName>
    </submittedName>
</protein>
<gene>
    <name evidence="1" type="primary">ORF216776</name>
</gene>
<dbReference type="EMBL" id="HACG01050882">
    <property type="protein sequence ID" value="CEK97747.1"/>
    <property type="molecule type" value="Transcribed_RNA"/>
</dbReference>
<sequence length="93" mass="10641">MTYYQNKTMPDTFTTKATVSKSILKTPSSKTNLQSLDSYNAMGHALQQIDEQRRIRFMRFPLLKGRHNVDAYQEKTTEINGSTGINEGKELQP</sequence>